<dbReference type="InParanoid" id="F8PYR0"/>
<gene>
    <name evidence="1" type="ORF">SERLA73DRAFT_54612</name>
</gene>
<feature type="non-terminal residue" evidence="1">
    <location>
        <position position="1"/>
    </location>
</feature>
<evidence type="ECO:0000313" key="1">
    <source>
        <dbReference type="EMBL" id="EGN99023.1"/>
    </source>
</evidence>
<dbReference type="EMBL" id="GL945480">
    <property type="protein sequence ID" value="EGN99023.1"/>
    <property type="molecule type" value="Genomic_DNA"/>
</dbReference>
<accession>F8PYR0</accession>
<proteinExistence type="predicted"/>
<evidence type="ECO:0000313" key="2">
    <source>
        <dbReference type="Proteomes" id="UP000008063"/>
    </source>
</evidence>
<reference evidence="2" key="1">
    <citation type="journal article" date="2011" name="Science">
        <title>The plant cell wall-decomposing machinery underlies the functional diversity of forest fungi.</title>
        <authorList>
            <person name="Eastwood D.C."/>
            <person name="Floudas D."/>
            <person name="Binder M."/>
            <person name="Majcherczyk A."/>
            <person name="Schneider P."/>
            <person name="Aerts A."/>
            <person name="Asiegbu F.O."/>
            <person name="Baker S.E."/>
            <person name="Barry K."/>
            <person name="Bendiksby M."/>
            <person name="Blumentritt M."/>
            <person name="Coutinho P.M."/>
            <person name="Cullen D."/>
            <person name="de Vries R.P."/>
            <person name="Gathman A."/>
            <person name="Goodell B."/>
            <person name="Henrissat B."/>
            <person name="Ihrmark K."/>
            <person name="Kauserud H."/>
            <person name="Kohler A."/>
            <person name="LaButti K."/>
            <person name="Lapidus A."/>
            <person name="Lavin J.L."/>
            <person name="Lee Y.-H."/>
            <person name="Lindquist E."/>
            <person name="Lilly W."/>
            <person name="Lucas S."/>
            <person name="Morin E."/>
            <person name="Murat C."/>
            <person name="Oguiza J.A."/>
            <person name="Park J."/>
            <person name="Pisabarro A.G."/>
            <person name="Riley R."/>
            <person name="Rosling A."/>
            <person name="Salamov A."/>
            <person name="Schmidt O."/>
            <person name="Schmutz J."/>
            <person name="Skrede I."/>
            <person name="Stenlid J."/>
            <person name="Wiebenga A."/>
            <person name="Xie X."/>
            <person name="Kuees U."/>
            <person name="Hibbett D.S."/>
            <person name="Hoffmeister D."/>
            <person name="Hoegberg N."/>
            <person name="Martin F."/>
            <person name="Grigoriev I.V."/>
            <person name="Watkinson S.C."/>
        </authorList>
    </citation>
    <scope>NUCLEOTIDE SEQUENCE [LARGE SCALE GENOMIC DNA]</scope>
    <source>
        <strain evidence="2">strain S7.3</strain>
    </source>
</reference>
<sequence length="119" mass="13506">GILNSWTHKKKGQEIDNNLIKELNVLPLHKTVLTLEELRHPKQFIRGTQGNQMNITCRLTNLSMHKSTIIDVLLDSGCTGSCIDGKFAEKQGYERHRIPKPIPVYNADGTLNQDRSIKE</sequence>
<dbReference type="STRING" id="936435.F8PYR0"/>
<dbReference type="CDD" id="cd00303">
    <property type="entry name" value="retropepsin_like"/>
    <property type="match status" value="1"/>
</dbReference>
<organism evidence="2">
    <name type="scientific">Serpula lacrymans var. lacrymans (strain S7.3)</name>
    <name type="common">Dry rot fungus</name>
    <dbReference type="NCBI Taxonomy" id="936435"/>
    <lineage>
        <taxon>Eukaryota</taxon>
        <taxon>Fungi</taxon>
        <taxon>Dikarya</taxon>
        <taxon>Basidiomycota</taxon>
        <taxon>Agaricomycotina</taxon>
        <taxon>Agaricomycetes</taxon>
        <taxon>Agaricomycetidae</taxon>
        <taxon>Boletales</taxon>
        <taxon>Coniophorineae</taxon>
        <taxon>Serpulaceae</taxon>
        <taxon>Serpula</taxon>
    </lineage>
</organism>
<dbReference type="OrthoDB" id="3257486at2759"/>
<name>F8PYR0_SERL3</name>
<keyword evidence="2" id="KW-1185">Reference proteome</keyword>
<dbReference type="HOGENOM" id="CLU_133980_0_0_1"/>
<protein>
    <submittedName>
        <fullName evidence="1">Uncharacterized protein</fullName>
    </submittedName>
</protein>
<dbReference type="Proteomes" id="UP000008063">
    <property type="component" value="Unassembled WGS sequence"/>
</dbReference>
<dbReference type="AlphaFoldDB" id="F8PYR0"/>